<dbReference type="InterPro" id="IPR036008">
    <property type="entry name" value="Aconitase_4Fe-4S_dom"/>
</dbReference>
<dbReference type="InterPro" id="IPR015931">
    <property type="entry name" value="Acnase/IPM_dHydase_lsu_aba_1/3"/>
</dbReference>
<protein>
    <submittedName>
        <fullName evidence="5">Aconitate hydratase 1</fullName>
    </submittedName>
</protein>
<dbReference type="SUPFAM" id="SSF53732">
    <property type="entry name" value="Aconitase iron-sulfur domain"/>
    <property type="match status" value="1"/>
</dbReference>
<keyword evidence="3" id="KW-0411">Iron-sulfur</keyword>
<dbReference type="Pfam" id="PF00330">
    <property type="entry name" value="Aconitase"/>
    <property type="match status" value="1"/>
</dbReference>
<dbReference type="GO" id="GO:0051536">
    <property type="term" value="F:iron-sulfur cluster binding"/>
    <property type="evidence" value="ECO:0007669"/>
    <property type="project" value="UniProtKB-KW"/>
</dbReference>
<reference evidence="5" key="2">
    <citation type="journal article" date="2014" name="ISME J.">
        <title>Microbial stratification in low pH oxic and suboxic macroscopic growths along an acid mine drainage.</title>
        <authorList>
            <person name="Mendez-Garcia C."/>
            <person name="Mesa V."/>
            <person name="Sprenger R.R."/>
            <person name="Richter M."/>
            <person name="Diez M.S."/>
            <person name="Solano J."/>
            <person name="Bargiela R."/>
            <person name="Golyshina O.V."/>
            <person name="Manteca A."/>
            <person name="Ramos J.L."/>
            <person name="Gallego J.R."/>
            <person name="Llorente I."/>
            <person name="Martins Dos Santos V.A."/>
            <person name="Jensen O.N."/>
            <person name="Pelaez A.I."/>
            <person name="Sanchez J."/>
            <person name="Ferrer M."/>
        </authorList>
    </citation>
    <scope>NUCLEOTIDE SEQUENCE</scope>
</reference>
<evidence type="ECO:0000313" key="5">
    <source>
        <dbReference type="EMBL" id="EQD53850.1"/>
    </source>
</evidence>
<dbReference type="EMBL" id="AUZZ01004388">
    <property type="protein sequence ID" value="EQD53850.1"/>
    <property type="molecule type" value="Genomic_DNA"/>
</dbReference>
<comment type="caution">
    <text evidence="5">The sequence shown here is derived from an EMBL/GenBank/DDBJ whole genome shotgun (WGS) entry which is preliminary data.</text>
</comment>
<dbReference type="AlphaFoldDB" id="T1BI89"/>
<dbReference type="InterPro" id="IPR001030">
    <property type="entry name" value="Acoase/IPM_deHydtase_lsu_aba"/>
</dbReference>
<dbReference type="PRINTS" id="PR00415">
    <property type="entry name" value="ACONITASE"/>
</dbReference>
<accession>T1BI89</accession>
<dbReference type="GO" id="GO:0046872">
    <property type="term" value="F:metal ion binding"/>
    <property type="evidence" value="ECO:0007669"/>
    <property type="project" value="UniProtKB-KW"/>
</dbReference>
<proteinExistence type="predicted"/>
<evidence type="ECO:0000256" key="2">
    <source>
        <dbReference type="ARBA" id="ARBA00023004"/>
    </source>
</evidence>
<feature type="domain" description="Aconitase/3-isopropylmalate dehydratase large subunit alpha/beta/alpha" evidence="4">
    <location>
        <begin position="73"/>
        <end position="388"/>
    </location>
</feature>
<reference evidence="5" key="1">
    <citation type="submission" date="2013-08" db="EMBL/GenBank/DDBJ databases">
        <authorList>
            <person name="Mendez C."/>
            <person name="Richter M."/>
            <person name="Ferrer M."/>
            <person name="Sanchez J."/>
        </authorList>
    </citation>
    <scope>NUCLEOTIDE SEQUENCE</scope>
</reference>
<dbReference type="PANTHER" id="PTHR11670">
    <property type="entry name" value="ACONITASE/IRON-RESPONSIVE ELEMENT FAMILY MEMBER"/>
    <property type="match status" value="1"/>
</dbReference>
<keyword evidence="2" id="KW-0408">Iron</keyword>
<keyword evidence="1" id="KW-0479">Metal-binding</keyword>
<feature type="non-terminal residue" evidence="5">
    <location>
        <position position="389"/>
    </location>
</feature>
<gene>
    <name evidence="5" type="ORF">B2A_06229</name>
</gene>
<evidence type="ECO:0000259" key="4">
    <source>
        <dbReference type="Pfam" id="PF00330"/>
    </source>
</evidence>
<evidence type="ECO:0000256" key="3">
    <source>
        <dbReference type="ARBA" id="ARBA00023014"/>
    </source>
</evidence>
<sequence>MEFNKSDFEDTLSLSNGKQVKYFSLGKLESSGLSKPSAMPFSARILLESMLRNYDGKEVTYGDLESMLKWDPENPEDRDIPFKVSRILMQDFTGVPAVVDLASLREYFKQRGGDPMEVKPLLPVHLVIDHSVQVDAFMSDDALEINQRLEMERNKERYSLLKWAGETFDSFTVIPPSGGICHQINMERIATCVTLSESNGESIAFPDTLIGTDSHTTMINGLGVLGFGVGGIEAEAALLDQPVNLPVPKILGVKLTGRLQEGVTATDLALTLTRELREKGVVGYFVEFFGPAVKTLSLPDRATISNMCPEYGATISIFPVDEETVGYMRSTGRSEEQLELVEKYYRAQGMFGEDYTNVKYTDVLEVDINTVRPSVSGPSQPKDEVPLQD</sequence>
<name>T1BI89_9ZZZZ</name>
<evidence type="ECO:0000256" key="1">
    <source>
        <dbReference type="ARBA" id="ARBA00022723"/>
    </source>
</evidence>
<dbReference type="InterPro" id="IPR006249">
    <property type="entry name" value="Aconitase/IRP2"/>
</dbReference>
<organism evidence="5">
    <name type="scientific">mine drainage metagenome</name>
    <dbReference type="NCBI Taxonomy" id="410659"/>
    <lineage>
        <taxon>unclassified sequences</taxon>
        <taxon>metagenomes</taxon>
        <taxon>ecological metagenomes</taxon>
    </lineage>
</organism>
<dbReference type="Gene3D" id="3.30.499.10">
    <property type="entry name" value="Aconitase, domain 3"/>
    <property type="match status" value="1"/>
</dbReference>